<sequence length="514" mass="58734">MFERKEPDESHEGKKRILSHSETMDELVKMDESDTMDDLEKLMNEFKAFHELEGVNQVHDQLIQAKPRVADMPIPTELDDHIQKGLTKGIKAQKVWHFRKWTTLVACFLMVAFITTARVSPAVAAVLHQIPGLGYIVELINYDKGLQSAVENDFILPLGVSDEHENIVFTVDGIIMDEASLVIFYTVENKRGEGTFDFSEVRLFDEMGEPLKEISIGHSSSGEPDEDGDGKIQSRINVNFYDNTVIPNRLTLKVKLREIFQDAPFDPSSQLPSTWEITIPVDKDKFVGMKTVYEVNQSVVIEGQRITFEKLTVYPTRMALNVSYDPANSKKIFAFDDLTLVNEEGEEWGRIINGASGSYPDENREILFFQSDYFTQSQKLFLRGKSLRAMDKESLRITLDLEKERILVGPPNLVLDQVIKNPSEKKKEVIFSLKTNPLYDEKRGFSIFPFEFIDARGNTFEIKGQSTATHSDKPGYDKTLWLTLPDNQSYQSPITFQIQDYPSRITGEFDIRIK</sequence>
<gene>
    <name evidence="3" type="ORF">M8H41_23340</name>
</gene>
<keyword evidence="4" id="KW-1185">Reference proteome</keyword>
<comment type="caution">
    <text evidence="3">The sequence shown here is derived from an EMBL/GenBank/DDBJ whole genome shotgun (WGS) entry which is preliminary data.</text>
</comment>
<dbReference type="RefSeq" id="WP_302050212.1">
    <property type="nucleotide sequence ID" value="NZ_JAMJEV010000032.1"/>
</dbReference>
<evidence type="ECO:0000259" key="1">
    <source>
        <dbReference type="Pfam" id="PF13786"/>
    </source>
</evidence>
<dbReference type="EMBL" id="JAMJEV010000032">
    <property type="protein sequence ID" value="MDO0825748.1"/>
    <property type="molecule type" value="Genomic_DNA"/>
</dbReference>
<organism evidence="3 4">
    <name type="scientific">Desulfosporosinus nitroreducens</name>
    <dbReference type="NCBI Taxonomy" id="2018668"/>
    <lineage>
        <taxon>Bacteria</taxon>
        <taxon>Bacillati</taxon>
        <taxon>Bacillota</taxon>
        <taxon>Clostridia</taxon>
        <taxon>Eubacteriales</taxon>
        <taxon>Desulfitobacteriaceae</taxon>
        <taxon>Desulfosporosinus</taxon>
    </lineage>
</organism>
<evidence type="ECO:0000313" key="3">
    <source>
        <dbReference type="EMBL" id="MDO0825748.1"/>
    </source>
</evidence>
<dbReference type="InterPro" id="IPR025436">
    <property type="entry name" value="DUF4179"/>
</dbReference>
<feature type="domain" description="DUF5643" evidence="2">
    <location>
        <begin position="291"/>
        <end position="398"/>
    </location>
</feature>
<dbReference type="Pfam" id="PF18705">
    <property type="entry name" value="DUF5643"/>
    <property type="match status" value="1"/>
</dbReference>
<dbReference type="InterPro" id="IPR040680">
    <property type="entry name" value="DUF5643"/>
</dbReference>
<protein>
    <submittedName>
        <fullName evidence="3">DUF4179 domain-containing protein</fullName>
    </submittedName>
</protein>
<dbReference type="Gene3D" id="2.60.40.1630">
    <property type="entry name" value="bacillus anthracis domain"/>
    <property type="match status" value="1"/>
</dbReference>
<dbReference type="Proteomes" id="UP001176021">
    <property type="component" value="Unassembled WGS sequence"/>
</dbReference>
<feature type="domain" description="DUF4179" evidence="1">
    <location>
        <begin position="100"/>
        <end position="188"/>
    </location>
</feature>
<proteinExistence type="predicted"/>
<dbReference type="Pfam" id="PF13786">
    <property type="entry name" value="DUF4179"/>
    <property type="match status" value="1"/>
</dbReference>
<reference evidence="3" key="1">
    <citation type="submission" date="2022-05" db="EMBL/GenBank/DDBJ databases">
        <title>Expanded diversity of anoxic marine methylotrophy in a Black Sea sulfate reducing microorganism.</title>
        <authorList>
            <person name="Fischer P.Q."/>
            <person name="Stams A.J.M."/>
            <person name="Villanueva L."/>
            <person name="Sousa D.Z."/>
        </authorList>
    </citation>
    <scope>NUCLEOTIDE SEQUENCE</scope>
    <source>
        <strain evidence="3">P130</strain>
    </source>
</reference>
<evidence type="ECO:0000313" key="4">
    <source>
        <dbReference type="Proteomes" id="UP001176021"/>
    </source>
</evidence>
<name>A0ABT8QWM5_9FIRM</name>
<accession>A0ABT8QWM5</accession>
<evidence type="ECO:0000259" key="2">
    <source>
        <dbReference type="Pfam" id="PF18705"/>
    </source>
</evidence>